<evidence type="ECO:0000256" key="2">
    <source>
        <dbReference type="SAM" id="Coils"/>
    </source>
</evidence>
<dbReference type="RefSeq" id="WP_228398588.1">
    <property type="nucleotide sequence ID" value="NZ_JADRCP010000003.1"/>
</dbReference>
<dbReference type="GO" id="GO:0012505">
    <property type="term" value="C:endomembrane system"/>
    <property type="evidence" value="ECO:0007669"/>
    <property type="project" value="UniProtKB-SubCell"/>
</dbReference>
<feature type="coiled-coil region" evidence="2">
    <location>
        <begin position="262"/>
        <end position="290"/>
    </location>
</feature>
<dbReference type="InterPro" id="IPR036013">
    <property type="entry name" value="Band_7/SPFH_dom_sf"/>
</dbReference>
<dbReference type="EMBL" id="JADRCP010000003">
    <property type="protein sequence ID" value="MBK5177249.1"/>
    <property type="molecule type" value="Genomic_DNA"/>
</dbReference>
<dbReference type="InterPro" id="IPR027705">
    <property type="entry name" value="Flotillin_fam"/>
</dbReference>
<evidence type="ECO:0000313" key="6">
    <source>
        <dbReference type="Proteomes" id="UP000807542"/>
    </source>
</evidence>
<name>A0A9D7AJS6_9GAMM</name>
<keyword evidence="7" id="KW-1185">Reference proteome</keyword>
<keyword evidence="3" id="KW-0812">Transmembrane</keyword>
<dbReference type="AlphaFoldDB" id="A0A9D7AJS6"/>
<reference evidence="5 7" key="1">
    <citation type="submission" date="2020-11" db="EMBL/GenBank/DDBJ databases">
        <title>Insectihabitans protaetiae gen. nov. sp. nov. and Insectihabitans allomyrinae sp. nov., isolated from larvae of Protaetia brevitarsis seulensis and Allomyrina dichotoma, respectively.</title>
        <authorList>
            <person name="Lee S.D."/>
            <person name="Byeon Y.-S."/>
            <person name="Kim S.-M."/>
            <person name="Yang H.L."/>
            <person name="Kim I.S."/>
        </authorList>
    </citation>
    <scope>NUCLEOTIDE SEQUENCE</scope>
    <source>
        <strain evidence="5">CWB-B4</strain>
        <strain evidence="4 7">CWB-B43</strain>
    </source>
</reference>
<feature type="coiled-coil region" evidence="2">
    <location>
        <begin position="322"/>
        <end position="474"/>
    </location>
</feature>
<dbReference type="SUPFAM" id="SSF117892">
    <property type="entry name" value="Band 7/SPFH domain"/>
    <property type="match status" value="1"/>
</dbReference>
<evidence type="ECO:0000313" key="5">
    <source>
        <dbReference type="EMBL" id="MBK5177249.1"/>
    </source>
</evidence>
<dbReference type="EMBL" id="JADRCQ010000003">
    <property type="protein sequence ID" value="MBK5073857.1"/>
    <property type="molecule type" value="Genomic_DNA"/>
</dbReference>
<protein>
    <recommendedName>
        <fullName evidence="8">Flotillin family protein</fullName>
    </recommendedName>
</protein>
<dbReference type="PANTHER" id="PTHR13806">
    <property type="entry name" value="FLOTILLIN-RELATED"/>
    <property type="match status" value="1"/>
</dbReference>
<keyword evidence="3" id="KW-1133">Transmembrane helix</keyword>
<evidence type="ECO:0000256" key="3">
    <source>
        <dbReference type="SAM" id="Phobius"/>
    </source>
</evidence>
<accession>A0A9D7AJS6</accession>
<dbReference type="Proteomes" id="UP001296969">
    <property type="component" value="Unassembled WGS sequence"/>
</dbReference>
<feature type="transmembrane region" description="Helical" evidence="3">
    <location>
        <begin position="6"/>
        <end position="27"/>
    </location>
</feature>
<proteinExistence type="predicted"/>
<comment type="caution">
    <text evidence="5">The sequence shown here is derived from an EMBL/GenBank/DDBJ whole genome shotgun (WGS) entry which is preliminary data.</text>
</comment>
<evidence type="ECO:0008006" key="8">
    <source>
        <dbReference type="Google" id="ProtNLM"/>
    </source>
</evidence>
<organism evidence="5 6">
    <name type="scientific">Limnobaculum xujianqingii</name>
    <dbReference type="NCBI Taxonomy" id="2738837"/>
    <lineage>
        <taxon>Bacteria</taxon>
        <taxon>Pseudomonadati</taxon>
        <taxon>Pseudomonadota</taxon>
        <taxon>Gammaproteobacteria</taxon>
        <taxon>Enterobacterales</taxon>
        <taxon>Budviciaceae</taxon>
        <taxon>Limnobaculum</taxon>
    </lineage>
</organism>
<dbReference type="GO" id="GO:0005886">
    <property type="term" value="C:plasma membrane"/>
    <property type="evidence" value="ECO:0007669"/>
    <property type="project" value="TreeGrafter"/>
</dbReference>
<dbReference type="Proteomes" id="UP000807542">
    <property type="component" value="Unassembled WGS sequence"/>
</dbReference>
<comment type="subcellular location">
    <subcellularLocation>
        <location evidence="1">Endomembrane system</location>
    </subcellularLocation>
</comment>
<evidence type="ECO:0000313" key="7">
    <source>
        <dbReference type="Proteomes" id="UP001296969"/>
    </source>
</evidence>
<evidence type="ECO:0000256" key="1">
    <source>
        <dbReference type="ARBA" id="ARBA00004308"/>
    </source>
</evidence>
<gene>
    <name evidence="5" type="ORF">I2492_13065</name>
    <name evidence="4" type="ORF">I2493_12640</name>
</gene>
<evidence type="ECO:0000313" key="4">
    <source>
        <dbReference type="EMBL" id="MBK5073857.1"/>
    </source>
</evidence>
<dbReference type="PANTHER" id="PTHR13806:SF31">
    <property type="entry name" value="FLOTILLIN-LIKE PROTEIN 1-RELATED"/>
    <property type="match status" value="1"/>
</dbReference>
<sequence length="725" mass="80737">MAMAELMPFLTIVAVIIVAILGLFGLFKAFYIKVPQGTALIVNDMSSQPKVHFTGALVYPVIYKKEFMRISLLTLEVDRRGKDGLICKDNLRADITVAFYLRVNETTEDVLKVAKAIGVDRASDHQAVSTLFSAKFSEALKTVGKQFELAKLFEDRQNFRDRIVDVIGKDLNGYALEDVAIDYLEQTPKSSLDPNNIFDSEGIRKITEITAIHNIETNQKERDQELAIKKKNVETREASLALERQQADAEARQQREIESIRAREAAETLRVKEEERLKAEQARIQTQQEIEIREENRLREVEVAQQNRTRAVTIEIEKVTRAKDLEIVSREREVELQRIEKEKALEEERKNVANVIRERVAVEKTVAQEEERIKEVRMVSDADRQKQVTIIQAQAEAEQELVRQVKQAEADENSAKHKALEISTMAQAELEAAAKQAEAKKRMAEGIEAEQAALGLAEARVRQAQAEAEEKEGLVQANVTAEKLLAEARGTQEKGLAQARIQEAQAAASEKQGLAEAKVLEEKLTAQARGDEQQALAKEKLGLADAKVLEEKLAAQARGEGQLGSAQAEVVRQRLKAEADGLTDKFTAMGNLNTTAREHEEFRMQLEKHFEQAMASIAANKEIAREQADVLAAALSKTNIDIVGGDGSFFNTFSKALSVGKAINGVVDKSPLVQDVVQKLMSSKDGQKLDLESLLQNPEVRDLIQQFTAARNLPTVTSGSRSIEE</sequence>
<keyword evidence="3" id="KW-0472">Membrane</keyword>
<keyword evidence="2" id="KW-0175">Coiled coil</keyword>